<feature type="non-terminal residue" evidence="3">
    <location>
        <position position="1"/>
    </location>
</feature>
<dbReference type="PANTHER" id="PTHR31398:SF0">
    <property type="entry name" value="MEIOTIC NUCLEAR DIVISION PROTEIN 1 HOMOLOG"/>
    <property type="match status" value="1"/>
</dbReference>
<feature type="transmembrane region" description="Helical" evidence="2">
    <location>
        <begin position="32"/>
        <end position="53"/>
    </location>
</feature>
<dbReference type="InParanoid" id="G0QW38"/>
<dbReference type="GeneID" id="14906686"/>
<evidence type="ECO:0000256" key="2">
    <source>
        <dbReference type="SAM" id="Phobius"/>
    </source>
</evidence>
<dbReference type="OrthoDB" id="292811at2759"/>
<dbReference type="Proteomes" id="UP000008983">
    <property type="component" value="Unassembled WGS sequence"/>
</dbReference>
<feature type="coiled-coil region" evidence="1">
    <location>
        <begin position="353"/>
        <end position="383"/>
    </location>
</feature>
<protein>
    <submittedName>
        <fullName evidence="3">Uncharacterized protein</fullName>
    </submittedName>
</protein>
<keyword evidence="2" id="KW-0812">Transmembrane</keyword>
<keyword evidence="4" id="KW-1185">Reference proteome</keyword>
<dbReference type="PANTHER" id="PTHR31398">
    <property type="entry name" value="MEIOTIC NUCLEAR DIVISION PROTEIN 1 HOMOLOG"/>
    <property type="match status" value="1"/>
</dbReference>
<dbReference type="EMBL" id="GL983978">
    <property type="protein sequence ID" value="EGR30575.1"/>
    <property type="molecule type" value="Genomic_DNA"/>
</dbReference>
<evidence type="ECO:0000313" key="4">
    <source>
        <dbReference type="Proteomes" id="UP000008983"/>
    </source>
</evidence>
<name>G0QW38_ICHMU</name>
<proteinExistence type="predicted"/>
<keyword evidence="1" id="KW-0175">Coiled coil</keyword>
<accession>G0QW38</accession>
<dbReference type="GO" id="GO:0005634">
    <property type="term" value="C:nucleus"/>
    <property type="evidence" value="ECO:0007669"/>
    <property type="project" value="TreeGrafter"/>
</dbReference>
<dbReference type="RefSeq" id="XP_004032162.1">
    <property type="nucleotide sequence ID" value="XM_004032114.1"/>
</dbReference>
<dbReference type="OMA" id="YIIFNEN"/>
<reference evidence="3 4" key="1">
    <citation type="submission" date="2011-07" db="EMBL/GenBank/DDBJ databases">
        <authorList>
            <person name="Coyne R."/>
            <person name="Brami D."/>
            <person name="Johnson J."/>
            <person name="Hostetler J."/>
            <person name="Hannick L."/>
            <person name="Clark T."/>
            <person name="Cassidy-Hanley D."/>
            <person name="Inman J."/>
        </authorList>
    </citation>
    <scope>NUCLEOTIDE SEQUENCE [LARGE SCALE GENOMIC DNA]</scope>
    <source>
        <strain evidence="3 4">G5</strain>
    </source>
</reference>
<gene>
    <name evidence="3" type="ORF">IMG5_129090</name>
</gene>
<sequence>KMEKVKNILLSQDKFGTNIVFSFKKNSQHNTLFGGIFSILINATYIFVTYFFAQELWDKKQPNTVISEEVILQPERFNITKESYTIAFGIQDRDWNHFVDESIYKIEAIQNTMIKKINPKTGISEQEWNSYSLDARKCTDQDKNNFKVSGTQEYFKNLAGIENMYCLNMDKYIYIEGDFQADAFATLEFSIKICNQNDTSQKCSSQQKIDQLLEYSVFAAYFTDKIINPTNLYQPFTNIAKDMFWPISNKIGKEITIYMRNYYIESDIGVISSDVIVQQNALFQYQTEQTLFKGKLEGEFVRFVIRFEKGKQSRYYRSYKKIQDVLANVSGVTDLLMVIGAIICIPFSQLDLNKELVNEVYSFEKTNEELQNEQSQQQQMGQKGQESPNIQEIVRMITTSKHKQQNSNNGVELNQDNVNFPQSPNIEKLKNESKQLNQSMFLKKNQSEEILSNIIKSYKKNEKRDSKIDIQIEKLFKVFLNKYFFYIHLNQVNKR</sequence>
<dbReference type="AlphaFoldDB" id="G0QW38"/>
<keyword evidence="2" id="KW-0472">Membrane</keyword>
<keyword evidence="2" id="KW-1133">Transmembrane helix</keyword>
<organism evidence="3 4">
    <name type="scientific">Ichthyophthirius multifiliis</name>
    <name type="common">White spot disease agent</name>
    <name type="synonym">Ich</name>
    <dbReference type="NCBI Taxonomy" id="5932"/>
    <lineage>
        <taxon>Eukaryota</taxon>
        <taxon>Sar</taxon>
        <taxon>Alveolata</taxon>
        <taxon>Ciliophora</taxon>
        <taxon>Intramacronucleata</taxon>
        <taxon>Oligohymenophorea</taxon>
        <taxon>Hymenostomatida</taxon>
        <taxon>Ophryoglenina</taxon>
        <taxon>Ichthyophthirius</taxon>
    </lineage>
</organism>
<dbReference type="GO" id="GO:0007131">
    <property type="term" value="P:reciprocal meiotic recombination"/>
    <property type="evidence" value="ECO:0007669"/>
    <property type="project" value="TreeGrafter"/>
</dbReference>
<evidence type="ECO:0000256" key="1">
    <source>
        <dbReference type="SAM" id="Coils"/>
    </source>
</evidence>
<dbReference type="eggNOG" id="ENOG502SQA0">
    <property type="taxonomic scope" value="Eukaryota"/>
</dbReference>
<evidence type="ECO:0000313" key="3">
    <source>
        <dbReference type="EMBL" id="EGR30575.1"/>
    </source>
</evidence>